<feature type="domain" description="DUF4604" evidence="2">
    <location>
        <begin position="6"/>
        <end position="167"/>
    </location>
</feature>
<evidence type="ECO:0000313" key="4">
    <source>
        <dbReference type="Proteomes" id="UP000637239"/>
    </source>
</evidence>
<dbReference type="Pfam" id="PF15377">
    <property type="entry name" value="DUF4604"/>
    <property type="match status" value="1"/>
</dbReference>
<feature type="compositionally biased region" description="Basic and acidic residues" evidence="1">
    <location>
        <begin position="62"/>
        <end position="106"/>
    </location>
</feature>
<name>A0A7R7VTS1_ASPCH</name>
<organism evidence="3 4">
    <name type="scientific">Aspergillus chevalieri</name>
    <name type="common">Eurotium chevalieri</name>
    <dbReference type="NCBI Taxonomy" id="182096"/>
    <lineage>
        <taxon>Eukaryota</taxon>
        <taxon>Fungi</taxon>
        <taxon>Dikarya</taxon>
        <taxon>Ascomycota</taxon>
        <taxon>Pezizomycotina</taxon>
        <taxon>Eurotiomycetes</taxon>
        <taxon>Eurotiomycetidae</taxon>
        <taxon>Eurotiales</taxon>
        <taxon>Aspergillaceae</taxon>
        <taxon>Aspergillus</taxon>
        <taxon>Aspergillus subgen. Aspergillus</taxon>
    </lineage>
</organism>
<evidence type="ECO:0000259" key="2">
    <source>
        <dbReference type="Pfam" id="PF15377"/>
    </source>
</evidence>
<reference evidence="3" key="1">
    <citation type="submission" date="2021-01" db="EMBL/GenBank/DDBJ databases">
        <authorList>
            <consortium name="Aspergillus chevalieri M1 genome sequencing consortium"/>
            <person name="Kazuki M."/>
            <person name="Futagami T."/>
        </authorList>
    </citation>
    <scope>NUCLEOTIDE SEQUENCE</scope>
    <source>
        <strain evidence="3">M1</strain>
    </source>
</reference>
<feature type="compositionally biased region" description="Polar residues" evidence="1">
    <location>
        <begin position="1"/>
        <end position="10"/>
    </location>
</feature>
<dbReference type="Proteomes" id="UP000637239">
    <property type="component" value="Chromosome 5"/>
</dbReference>
<accession>A0A7R7VTS1</accession>
<feature type="compositionally biased region" description="Acidic residues" evidence="1">
    <location>
        <begin position="45"/>
        <end position="59"/>
    </location>
</feature>
<sequence>MSFNAKNLSYDSKDPPFLQRLKGHYGTTTGRLERPIARPRKQRQDDEDDEPTYVDEESNEVISKEKYRALVQESKQKDDEHPEQEPVDKEQNAPGSVEKDIADTGKDAPASKQNVAEIGGLKKRKQAKVVGEDNKEPEVGAAQREAPAAWKPKQKKKKIKLSFDEEE</sequence>
<protein>
    <recommendedName>
        <fullName evidence="2">DUF4604 domain-containing protein</fullName>
    </recommendedName>
</protein>
<keyword evidence="4" id="KW-1185">Reference proteome</keyword>
<reference evidence="3" key="2">
    <citation type="submission" date="2021-02" db="EMBL/GenBank/DDBJ databases">
        <title>Aspergillus chevalieri M1 genome sequence.</title>
        <authorList>
            <person name="Kadooka C."/>
            <person name="Mori K."/>
            <person name="Futagami T."/>
        </authorList>
    </citation>
    <scope>NUCLEOTIDE SEQUENCE</scope>
    <source>
        <strain evidence="3">M1</strain>
    </source>
</reference>
<evidence type="ECO:0000256" key="1">
    <source>
        <dbReference type="SAM" id="MobiDB-lite"/>
    </source>
</evidence>
<gene>
    <name evidence="3" type="ORF">ACHE_51191S</name>
</gene>
<proteinExistence type="predicted"/>
<dbReference type="RefSeq" id="XP_043138515.1">
    <property type="nucleotide sequence ID" value="XM_043280991.1"/>
</dbReference>
<dbReference type="GeneID" id="66984351"/>
<dbReference type="AlphaFoldDB" id="A0A7R7VTS1"/>
<dbReference type="InterPro" id="IPR027911">
    <property type="entry name" value="DUF4604"/>
</dbReference>
<feature type="region of interest" description="Disordered" evidence="1">
    <location>
        <begin position="1"/>
        <end position="167"/>
    </location>
</feature>
<dbReference type="KEGG" id="ache:ACHE_51191S"/>
<evidence type="ECO:0000313" key="3">
    <source>
        <dbReference type="EMBL" id="BCR89993.1"/>
    </source>
</evidence>
<dbReference type="EMBL" id="AP024420">
    <property type="protein sequence ID" value="BCR89993.1"/>
    <property type="molecule type" value="Genomic_DNA"/>
</dbReference>